<evidence type="ECO:0000313" key="1">
    <source>
        <dbReference type="EMBL" id="EHI50014.1"/>
    </source>
</evidence>
<protein>
    <submittedName>
        <fullName evidence="1">Uncharacterized protein</fullName>
    </submittedName>
</protein>
<sequence>VALRPGHAAITALFLRRLEFVLVAFNQQAEELAAGMRSGVPLPYVVDEGSSRRRPTYRFRFVRFGLVVVVPNRPDRKVREG</sequence>
<reference evidence="1 2" key="1">
    <citation type="journal article" date="2012" name="Front. Microbiol.">
        <title>Draft Genome Sequence of the Virulent Strain 01-B526 of the Fish Pathogen Aeromonas salmonicida.</title>
        <authorList>
            <person name="Charette S.J."/>
            <person name="Brochu F."/>
            <person name="Boyle B."/>
            <person name="Filion G."/>
            <person name="Tanaka K.H."/>
            <person name="Derome N."/>
        </authorList>
    </citation>
    <scope>NUCLEOTIDE SEQUENCE [LARGE SCALE GENOMIC DNA]</scope>
    <source>
        <strain evidence="1 2">01-B526</strain>
    </source>
</reference>
<dbReference type="EMBL" id="AGVO01000369">
    <property type="protein sequence ID" value="EHI50014.1"/>
    <property type="molecule type" value="Genomic_DNA"/>
</dbReference>
<comment type="caution">
    <text evidence="1">The sequence shown here is derived from an EMBL/GenBank/DDBJ whole genome shotgun (WGS) entry which is preliminary data.</text>
</comment>
<proteinExistence type="predicted"/>
<evidence type="ECO:0000313" key="2">
    <source>
        <dbReference type="Proteomes" id="UP000006428"/>
    </source>
</evidence>
<accession>A0ABN0DT92</accession>
<keyword evidence="2" id="KW-1185">Reference proteome</keyword>
<organism evidence="1 2">
    <name type="scientific">Aeromonas salmonicida subsp. salmonicida 01-B526</name>
    <dbReference type="NCBI Taxonomy" id="1076135"/>
    <lineage>
        <taxon>Bacteria</taxon>
        <taxon>Pseudomonadati</taxon>
        <taxon>Pseudomonadota</taxon>
        <taxon>Gammaproteobacteria</taxon>
        <taxon>Aeromonadales</taxon>
        <taxon>Aeromonadaceae</taxon>
        <taxon>Aeromonas</taxon>
    </lineage>
</organism>
<feature type="non-terminal residue" evidence="1">
    <location>
        <position position="1"/>
    </location>
</feature>
<name>A0ABN0DT92_AERSS</name>
<gene>
    <name evidence="1" type="ORF">IYQ_24027</name>
</gene>
<dbReference type="Proteomes" id="UP000006428">
    <property type="component" value="Unassembled WGS sequence"/>
</dbReference>